<gene>
    <name evidence="2" type="primary">LOC107767827</name>
</gene>
<protein>
    <submittedName>
        <fullName evidence="2">Glutamic acid-rich protein-like</fullName>
    </submittedName>
</protein>
<organism evidence="2">
    <name type="scientific">Nicotiana tabacum</name>
    <name type="common">Common tobacco</name>
    <dbReference type="NCBI Taxonomy" id="4097"/>
    <lineage>
        <taxon>Eukaryota</taxon>
        <taxon>Viridiplantae</taxon>
        <taxon>Streptophyta</taxon>
        <taxon>Embryophyta</taxon>
        <taxon>Tracheophyta</taxon>
        <taxon>Spermatophyta</taxon>
        <taxon>Magnoliopsida</taxon>
        <taxon>eudicotyledons</taxon>
        <taxon>Gunneridae</taxon>
        <taxon>Pentapetalae</taxon>
        <taxon>asterids</taxon>
        <taxon>lamiids</taxon>
        <taxon>Solanales</taxon>
        <taxon>Solanaceae</taxon>
        <taxon>Nicotianoideae</taxon>
        <taxon>Nicotianeae</taxon>
        <taxon>Nicotiana</taxon>
    </lineage>
</organism>
<evidence type="ECO:0000256" key="1">
    <source>
        <dbReference type="SAM" id="MobiDB-lite"/>
    </source>
</evidence>
<dbReference type="RefSeq" id="XP_016442408.1">
    <property type="nucleotide sequence ID" value="XM_016586922.1"/>
</dbReference>
<accession>A0A1S3XR25</accession>
<dbReference type="KEGG" id="nta:107767827"/>
<proteinExistence type="predicted"/>
<name>A0A1S3XR25_TOBAC</name>
<evidence type="ECO:0000313" key="2">
    <source>
        <dbReference type="RefSeq" id="XP_016442408.1"/>
    </source>
</evidence>
<dbReference type="PaxDb" id="4097-A0A1S3XR25"/>
<sequence>MLRFLSVIGEKRIISHQSLSVKKRTRSKSRLDEDIPVSKNFISRRLALEGVDDEKEEDLDINAAQTQMEEQVSEKIIVEEEKDSDDGALGVEDDENGVTAAQEVDKDAEEEKEEDVAEEEEEVAEEEEDDEEDDEQFEDVLESETNAAVEGDQDALSIPVFVRAIDVSKYIFKTFLRKHRRFLARISVRSKDQCIP</sequence>
<feature type="compositionally biased region" description="Acidic residues" evidence="1">
    <location>
        <begin position="81"/>
        <end position="96"/>
    </location>
</feature>
<reference evidence="2" key="1">
    <citation type="submission" date="2025-08" db="UniProtKB">
        <authorList>
            <consortium name="RefSeq"/>
        </authorList>
    </citation>
    <scope>IDENTIFICATION</scope>
</reference>
<feature type="compositionally biased region" description="Acidic residues" evidence="1">
    <location>
        <begin position="106"/>
        <end position="142"/>
    </location>
</feature>
<dbReference type="AlphaFoldDB" id="A0A1S3XR25"/>
<dbReference type="OrthoDB" id="10631205at2759"/>
<feature type="region of interest" description="Disordered" evidence="1">
    <location>
        <begin position="81"/>
        <end position="149"/>
    </location>
</feature>